<evidence type="ECO:0000256" key="2">
    <source>
        <dbReference type="ARBA" id="ARBA00022692"/>
    </source>
</evidence>
<keyword evidence="3 7" id="KW-1133">Transmembrane helix</keyword>
<accession>A0A3B3QC58</accession>
<evidence type="ECO:0000256" key="5">
    <source>
        <dbReference type="ARBA" id="ARBA00037847"/>
    </source>
</evidence>
<evidence type="ECO:0000256" key="3">
    <source>
        <dbReference type="ARBA" id="ARBA00022989"/>
    </source>
</evidence>
<dbReference type="InterPro" id="IPR055117">
    <property type="entry name" value="MINAR1_N"/>
</dbReference>
<feature type="compositionally biased region" description="Basic and acidic residues" evidence="6">
    <location>
        <begin position="741"/>
        <end position="754"/>
    </location>
</feature>
<dbReference type="AlphaFoldDB" id="A0A3B3QC58"/>
<dbReference type="Pfam" id="PF22948">
    <property type="entry name" value="MINAR1_N"/>
    <property type="match status" value="1"/>
</dbReference>
<dbReference type="InterPro" id="IPR009626">
    <property type="entry name" value="MINAR1-like_C"/>
</dbReference>
<protein>
    <submittedName>
        <fullName evidence="10">Membrane integral NOTCH2 associated receptor 1</fullName>
    </submittedName>
</protein>
<organism evidence="10 11">
    <name type="scientific">Paramormyrops kingsleyae</name>
    <dbReference type="NCBI Taxonomy" id="1676925"/>
    <lineage>
        <taxon>Eukaryota</taxon>
        <taxon>Metazoa</taxon>
        <taxon>Chordata</taxon>
        <taxon>Craniata</taxon>
        <taxon>Vertebrata</taxon>
        <taxon>Euteleostomi</taxon>
        <taxon>Actinopterygii</taxon>
        <taxon>Neopterygii</taxon>
        <taxon>Teleostei</taxon>
        <taxon>Osteoglossocephala</taxon>
        <taxon>Osteoglossomorpha</taxon>
        <taxon>Osteoglossiformes</taxon>
        <taxon>Mormyridae</taxon>
        <taxon>Paramormyrops</taxon>
    </lineage>
</organism>
<reference evidence="10" key="1">
    <citation type="submission" date="2025-08" db="UniProtKB">
        <authorList>
            <consortium name="Ensembl"/>
        </authorList>
    </citation>
    <scope>IDENTIFICATION</scope>
</reference>
<keyword evidence="11" id="KW-1185">Reference proteome</keyword>
<feature type="region of interest" description="Disordered" evidence="6">
    <location>
        <begin position="705"/>
        <end position="754"/>
    </location>
</feature>
<reference evidence="10" key="2">
    <citation type="submission" date="2025-09" db="UniProtKB">
        <authorList>
            <consortium name="Ensembl"/>
        </authorList>
    </citation>
    <scope>IDENTIFICATION</scope>
</reference>
<evidence type="ECO:0000259" key="8">
    <source>
        <dbReference type="Pfam" id="PF06789"/>
    </source>
</evidence>
<feature type="compositionally biased region" description="Polar residues" evidence="6">
    <location>
        <begin position="627"/>
        <end position="643"/>
    </location>
</feature>
<evidence type="ECO:0000256" key="7">
    <source>
        <dbReference type="SAM" id="Phobius"/>
    </source>
</evidence>
<feature type="compositionally biased region" description="Polar residues" evidence="6">
    <location>
        <begin position="705"/>
        <end position="719"/>
    </location>
</feature>
<evidence type="ECO:0000313" key="11">
    <source>
        <dbReference type="Proteomes" id="UP000261540"/>
    </source>
</evidence>
<feature type="domain" description="Major intrinsically disordered Notch2-binding receptor 1-like C-terminal" evidence="8">
    <location>
        <begin position="736"/>
        <end position="888"/>
    </location>
</feature>
<evidence type="ECO:0000259" key="9">
    <source>
        <dbReference type="Pfam" id="PF22948"/>
    </source>
</evidence>
<dbReference type="InterPro" id="IPR039706">
    <property type="entry name" value="MINAR1-like"/>
</dbReference>
<dbReference type="GO" id="GO:0005886">
    <property type="term" value="C:plasma membrane"/>
    <property type="evidence" value="ECO:0007669"/>
    <property type="project" value="TreeGrafter"/>
</dbReference>
<feature type="transmembrane region" description="Helical" evidence="7">
    <location>
        <begin position="866"/>
        <end position="886"/>
    </location>
</feature>
<dbReference type="GO" id="GO:0012505">
    <property type="term" value="C:endomembrane system"/>
    <property type="evidence" value="ECO:0007669"/>
    <property type="project" value="UniProtKB-SubCell"/>
</dbReference>
<dbReference type="PANTHER" id="PTHR31530">
    <property type="entry name" value="MAJOR INTRINSICALLY DISORDERED NOTCH2-BINDING RECEPTOR 1 MINAR1 FAMILY MEMBER"/>
    <property type="match status" value="1"/>
</dbReference>
<evidence type="ECO:0000313" key="10">
    <source>
        <dbReference type="Ensembl" id="ENSPKIP00000003200.1"/>
    </source>
</evidence>
<evidence type="ECO:0000256" key="4">
    <source>
        <dbReference type="ARBA" id="ARBA00023136"/>
    </source>
</evidence>
<feature type="domain" description="MINAR1 N-terminal helical" evidence="9">
    <location>
        <begin position="6"/>
        <end position="99"/>
    </location>
</feature>
<evidence type="ECO:0000256" key="6">
    <source>
        <dbReference type="SAM" id="MobiDB-lite"/>
    </source>
</evidence>
<name>A0A3B3QC58_9TELE</name>
<feature type="region of interest" description="Disordered" evidence="6">
    <location>
        <begin position="342"/>
        <end position="365"/>
    </location>
</feature>
<keyword evidence="2 7" id="KW-0812">Transmembrane</keyword>
<evidence type="ECO:0000256" key="1">
    <source>
        <dbReference type="ARBA" id="ARBA00006410"/>
    </source>
</evidence>
<dbReference type="STRING" id="1676925.ENSPKIP00000003200"/>
<keyword evidence="4 7" id="KW-0472">Membrane</keyword>
<dbReference type="Proteomes" id="UP000261540">
    <property type="component" value="Unplaced"/>
</dbReference>
<dbReference type="GeneTree" id="ENSGT00530000063851"/>
<dbReference type="Ensembl" id="ENSPKIT00000027160.1">
    <property type="protein sequence ID" value="ENSPKIP00000003200.1"/>
    <property type="gene ID" value="ENSPKIG00000020817.1"/>
</dbReference>
<comment type="subcellular location">
    <subcellularLocation>
        <location evidence="5">Endomembrane system</location>
        <topology evidence="5">Single-pass membrane protein</topology>
    </subcellularLocation>
</comment>
<sequence>MDPMPEYSHFLGRILEELDAKHNAMSYQDLCKSLCARFDLVHLVKLRSLLFYTACMDPCFPATLFRDKMRNTSEDQQSRKLMAAADIVTMFNLIQMNSGTAKDRLPIAQRPKFQKNQSFESCRSDSDMYKQSDYSRAYDVSYKPTSRVSPCSKSDFGECQPFVPSSNPGRLLGVSRDFKCRAASLEKLQHLPQYPHSSSPSCDMQSTYFPMEIDSESTTDQESLQLKPGLKNRFPSTAGPFSVHSCVEKRNIFKEDFHNFVAFSPHVITVESKSRDDLSGMFQRKDSQKHAFFNHSFELPYSNPYFDSVSPPFQEKKRSKHESLDDLQASTYFGPTTITETVSSRRTLGRHSRPSPWPVKSLSLNTDEGPDFEDTFLNSKRSKECHLHDMGSVESEQNYQEVKEDLEGSPSGYSVKSNELKSQDMGPVDNGMIVDHREGVKRFKDKSINCPSIQVGGIDIPLSVSTQTDQSEQRKVKDLPAFSKYGERHSYKLSEEDSEIVSDDISDIFRFLDDMSMSDSLGILQASRYNSIGSLTRAPKSDEDSSPETNAAKLSKAGLKLDRLFQSLENTDGELKASVCKLVLRIGEIEKKLESLSGVRGEISQVLSKLNKLDEKIQEPEVGARPSESNTANETHPESSSSPGIPRCQPPGNTSGIGGPDWCCSDASASNTDSLRVKALKKTVCTRRSSRSLAEENGVTETKICSMSNSPRNWRSSCASHVGEDGKEKDRGSKDRHRKSKEAERQCEAHRPSKQVKEPYLVEQVFTPHRFPPAAKFPMRSSPVYAGMRLVDRPESKRTQPPSWPLEEFKQSSVEKAKLSTLELQTQESLNPNHLEYWMEDIYSPGYDSLLKRKEAEFRRAKACKIGVLIAAAACTVILVIVVPMCTMKS</sequence>
<dbReference type="Pfam" id="PF06789">
    <property type="entry name" value="MINAR1_C"/>
    <property type="match status" value="1"/>
</dbReference>
<proteinExistence type="inferred from homology"/>
<dbReference type="PANTHER" id="PTHR31530:SF2">
    <property type="entry name" value="MAJOR INTRINSICALLY DISORDERED NOTCH2-BINDING RECEPTOR 1"/>
    <property type="match status" value="1"/>
</dbReference>
<feature type="region of interest" description="Disordered" evidence="6">
    <location>
        <begin position="617"/>
        <end position="652"/>
    </location>
</feature>
<feature type="compositionally biased region" description="Basic and acidic residues" evidence="6">
    <location>
        <begin position="722"/>
        <end position="733"/>
    </location>
</feature>
<dbReference type="GO" id="GO:0032007">
    <property type="term" value="P:negative regulation of TOR signaling"/>
    <property type="evidence" value="ECO:0007669"/>
    <property type="project" value="TreeGrafter"/>
</dbReference>
<comment type="similarity">
    <text evidence="1">Belongs to the MINAR family.</text>
</comment>
<dbReference type="GO" id="GO:0008285">
    <property type="term" value="P:negative regulation of cell population proliferation"/>
    <property type="evidence" value="ECO:0007669"/>
    <property type="project" value="TreeGrafter"/>
</dbReference>